<accession>A0A1I1ENR0</accession>
<protein>
    <submittedName>
        <fullName evidence="2">Uncharacterized protein</fullName>
    </submittedName>
</protein>
<evidence type="ECO:0000313" key="2">
    <source>
        <dbReference type="EMBL" id="SFB86570.1"/>
    </source>
</evidence>
<sequence length="127" mass="14860">MQCHCITFLLTLQKNMKFFFSILAIYMMAVFLMPCTDMYEKESFQNHIHSEELAHKASHEHQETTDMCSPFCLCGCCGMVSGIVLQWNVYNLVKAKTFELSKPEIYYKSIFIPHYFGKIWQPPKINA</sequence>
<name>A0A1I1ENR0_9SPHI</name>
<evidence type="ECO:0000256" key="1">
    <source>
        <dbReference type="SAM" id="Phobius"/>
    </source>
</evidence>
<reference evidence="2 3" key="1">
    <citation type="submission" date="2016-10" db="EMBL/GenBank/DDBJ databases">
        <authorList>
            <person name="de Groot N.N."/>
        </authorList>
    </citation>
    <scope>NUCLEOTIDE SEQUENCE [LARGE SCALE GENOMIC DNA]</scope>
    <source>
        <strain evidence="2 3">DSM 22900</strain>
    </source>
</reference>
<keyword evidence="1" id="KW-1133">Transmembrane helix</keyword>
<keyword evidence="1" id="KW-0472">Membrane</keyword>
<proteinExistence type="predicted"/>
<organism evidence="2 3">
    <name type="scientific">Parapedobacter composti</name>
    <dbReference type="NCBI Taxonomy" id="623281"/>
    <lineage>
        <taxon>Bacteria</taxon>
        <taxon>Pseudomonadati</taxon>
        <taxon>Bacteroidota</taxon>
        <taxon>Sphingobacteriia</taxon>
        <taxon>Sphingobacteriales</taxon>
        <taxon>Sphingobacteriaceae</taxon>
        <taxon>Parapedobacter</taxon>
    </lineage>
</organism>
<dbReference type="OrthoDB" id="997115at2"/>
<dbReference type="RefSeq" id="WP_090970822.1">
    <property type="nucleotide sequence ID" value="NZ_FOLL01000001.1"/>
</dbReference>
<gene>
    <name evidence="2" type="ORF">SAMN05421747_101589</name>
</gene>
<dbReference type="Pfam" id="PF20365">
    <property type="entry name" value="DUF6660"/>
    <property type="match status" value="1"/>
</dbReference>
<dbReference type="InterPro" id="IPR046601">
    <property type="entry name" value="DUF6660"/>
</dbReference>
<dbReference type="EMBL" id="FOLL01000001">
    <property type="protein sequence ID" value="SFB86570.1"/>
    <property type="molecule type" value="Genomic_DNA"/>
</dbReference>
<dbReference type="AlphaFoldDB" id="A0A1I1ENR0"/>
<keyword evidence="3" id="KW-1185">Reference proteome</keyword>
<evidence type="ECO:0000313" key="3">
    <source>
        <dbReference type="Proteomes" id="UP000199577"/>
    </source>
</evidence>
<feature type="transmembrane region" description="Helical" evidence="1">
    <location>
        <begin position="18"/>
        <end position="35"/>
    </location>
</feature>
<keyword evidence="1" id="KW-0812">Transmembrane</keyword>
<dbReference type="STRING" id="623281.SAMN05421747_101589"/>
<dbReference type="Proteomes" id="UP000199577">
    <property type="component" value="Unassembled WGS sequence"/>
</dbReference>